<organism evidence="1 2">
    <name type="scientific">Vibrio maritimus</name>
    <dbReference type="NCBI Taxonomy" id="990268"/>
    <lineage>
        <taxon>Bacteria</taxon>
        <taxon>Pseudomonadati</taxon>
        <taxon>Pseudomonadota</taxon>
        <taxon>Gammaproteobacteria</taxon>
        <taxon>Vibrionales</taxon>
        <taxon>Vibrionaceae</taxon>
        <taxon>Vibrio</taxon>
    </lineage>
</organism>
<keyword evidence="2" id="KW-1185">Reference proteome</keyword>
<reference evidence="1 2" key="1">
    <citation type="submission" date="2014-09" db="EMBL/GenBank/DDBJ databases">
        <title>Vibrio maritimus JCM 19235. (C45) whole genome shotgun sequence.</title>
        <authorList>
            <person name="Sawabe T."/>
            <person name="Meirelles P."/>
            <person name="Nakanishi M."/>
            <person name="Sayaka M."/>
            <person name="Hattori M."/>
            <person name="Ohkuma M."/>
        </authorList>
    </citation>
    <scope>NUCLEOTIDE SEQUENCE [LARGE SCALE GENOMIC DNA]</scope>
    <source>
        <strain evidence="2">JCM19235</strain>
    </source>
</reference>
<dbReference type="STRING" id="990268.JCM19235_6332"/>
<accession>A0A090RU73</accession>
<evidence type="ECO:0000313" key="2">
    <source>
        <dbReference type="Proteomes" id="UP000029228"/>
    </source>
</evidence>
<evidence type="ECO:0000313" key="1">
    <source>
        <dbReference type="EMBL" id="GAL17779.1"/>
    </source>
</evidence>
<protein>
    <submittedName>
        <fullName evidence="1">Uncharacterized protein</fullName>
    </submittedName>
</protein>
<gene>
    <name evidence="1" type="ORF">JCM19235_6332</name>
</gene>
<name>A0A090RU73_9VIBR</name>
<dbReference type="Proteomes" id="UP000029228">
    <property type="component" value="Unassembled WGS sequence"/>
</dbReference>
<sequence>MGVGAIYNQTDGSVTYIDVNRYEVGAGLSLGSYQALAIFDSQSTLNEYREGVWEPSLGAEWNLGEDGAYSSMSLAGRDEDVPIYLLSHSGGGAVGSARLVSVSVNYDLTETGLGEVRVASKDTKEANNQTPRKWDRPLPFFAQEVIDKGYSLPKPFGVSVIYANTYQQMDIRNLNVGLNGSRKVPIDFVTFDNNSSHTQTPQLKLDAWVFPFMNVFGTVGKISGDAHIEFKVDPEQMIDELQLDCSVVGGQPLVCEGLRRLFANPYGVDVDITGTNYTLGTILATGWDDYFVTVPISFSYADMRKSDAEGFILNVSPRVGKQFMLKGTQSIAVYVGAAYLDSKLTITGKQAIPGTSSHLDYKIEQENIDKWAGLLGANYNFNRDCPFLWSMVKTEARKGSLCLV</sequence>
<comment type="caution">
    <text evidence="1">The sequence shown here is derived from an EMBL/GenBank/DDBJ whole genome shotgun (WGS) entry which is preliminary data.</text>
</comment>
<dbReference type="EMBL" id="BBMR01000002">
    <property type="protein sequence ID" value="GAL17779.1"/>
    <property type="molecule type" value="Genomic_DNA"/>
</dbReference>
<proteinExistence type="predicted"/>
<dbReference type="AlphaFoldDB" id="A0A090RU73"/>